<geneLocation type="plasmid" evidence="2">
    <name>pmty18780-1_lnchi2 dna</name>
</geneLocation>
<evidence type="ECO:0000313" key="1">
    <source>
        <dbReference type="EMBL" id="BCG39448.1"/>
    </source>
</evidence>
<organism evidence="1 2">
    <name type="scientific">Escherichia coli</name>
    <dbReference type="NCBI Taxonomy" id="562"/>
    <lineage>
        <taxon>Bacteria</taxon>
        <taxon>Pseudomonadati</taxon>
        <taxon>Pseudomonadota</taxon>
        <taxon>Gammaproteobacteria</taxon>
        <taxon>Enterobacterales</taxon>
        <taxon>Enterobacteriaceae</taxon>
        <taxon>Escherichia</taxon>
    </lineage>
</organism>
<evidence type="ECO:0000313" key="2">
    <source>
        <dbReference type="Proteomes" id="UP000509260"/>
    </source>
</evidence>
<sequence>MSGSDAFWISNDVTCRHAHGENNAVTIGQGSALCWQCKCPYGSTVSRIFQDSVVKKLKSGEPGNQHDKD</sequence>
<protein>
    <recommendedName>
        <fullName evidence="3">Prophage protein</fullName>
    </recommendedName>
</protein>
<dbReference type="Proteomes" id="UP000509260">
    <property type="component" value="Plasmid pMTY18780-1_lncHI2"/>
</dbReference>
<dbReference type="AlphaFoldDB" id="A0ABC8E735"/>
<gene>
    <name evidence="1" type="ORF">TUM18780_46100</name>
</gene>
<proteinExistence type="predicted"/>
<keyword evidence="1" id="KW-0614">Plasmid</keyword>
<name>A0ABC8E735_ECOLX</name>
<dbReference type="EMBL" id="AP023198">
    <property type="protein sequence ID" value="BCG39448.1"/>
    <property type="molecule type" value="Genomic_DNA"/>
</dbReference>
<evidence type="ECO:0008006" key="3">
    <source>
        <dbReference type="Google" id="ProtNLM"/>
    </source>
</evidence>
<reference evidence="1 2" key="1">
    <citation type="submission" date="2020-06" db="EMBL/GenBank/DDBJ databases">
        <title>Whole-genome sequencing of blaNDM-5 positive Escherichia coli isolated from a Japanese patient with no history of travel abroad.</title>
        <authorList>
            <person name="Ito Y."/>
            <person name="Aoki K."/>
            <person name="Nakayama N."/>
            <person name="Ohtsuka M."/>
            <person name="Ota M."/>
            <person name="Kaneko N."/>
            <person name="Yoshida M."/>
            <person name="Ishii Y."/>
            <person name="Tateda K."/>
            <person name="Matsuse H."/>
        </authorList>
    </citation>
    <scope>NUCLEOTIDE SEQUENCE [LARGE SCALE GENOMIC DNA]</scope>
    <source>
        <strain evidence="1 2">TUM18780</strain>
        <plasmid evidence="2">pmty18780-1_lnchi2 dna</plasmid>
    </source>
</reference>
<accession>A0ABC8E735</accession>